<evidence type="ECO:0000313" key="3">
    <source>
        <dbReference type="Proteomes" id="UP000218267"/>
    </source>
</evidence>
<proteinExistence type="predicted"/>
<gene>
    <name evidence="2" type="ORF">ALGA_2315</name>
</gene>
<organism evidence="2 3">
    <name type="scientific">Labilibaculum antarcticum</name>
    <dbReference type="NCBI Taxonomy" id="1717717"/>
    <lineage>
        <taxon>Bacteria</taxon>
        <taxon>Pseudomonadati</taxon>
        <taxon>Bacteroidota</taxon>
        <taxon>Bacteroidia</taxon>
        <taxon>Marinilabiliales</taxon>
        <taxon>Marinifilaceae</taxon>
        <taxon>Labilibaculum</taxon>
    </lineage>
</organism>
<keyword evidence="3" id="KW-1185">Reference proteome</keyword>
<accession>A0A1Y1CJU0</accession>
<evidence type="ECO:0000256" key="1">
    <source>
        <dbReference type="SAM" id="SignalP"/>
    </source>
</evidence>
<feature type="signal peptide" evidence="1">
    <location>
        <begin position="1"/>
        <end position="25"/>
    </location>
</feature>
<dbReference type="KEGG" id="mbas:ALGA_2315"/>
<reference evidence="2 3" key="1">
    <citation type="journal article" date="2018" name="Mar. Genomics">
        <title>Complete genome sequence of Marinifilaceae bacterium strain SPP2, isolated from the Antarctic marine sediment.</title>
        <authorList>
            <person name="Watanabe M."/>
            <person name="Kojima H."/>
            <person name="Fukui M."/>
        </authorList>
    </citation>
    <scope>NUCLEOTIDE SEQUENCE [LARGE SCALE GENOMIC DNA]</scope>
    <source>
        <strain evidence="2 3">SPP2</strain>
    </source>
</reference>
<evidence type="ECO:0008006" key="4">
    <source>
        <dbReference type="Google" id="ProtNLM"/>
    </source>
</evidence>
<sequence>MKKFIKMKRKIILLSLMFVAIVGNAQVFNTSGVLRSGEAAIGFEPSMLAFDGSNEFLMFFHAGVGVGRNIDLGAKIGAFGDENYYGGDVEFGISKNLSLSAGAHHFHDFGFDGTANITVPLASGTKLITGLDMDINFGDETTIPLWVPIGIRVSIGNGWSVIMEAEIELTDEAYHYFGIGMAYGF</sequence>
<keyword evidence="1" id="KW-0732">Signal</keyword>
<dbReference type="EMBL" id="AP018042">
    <property type="protein sequence ID" value="BAX80647.1"/>
    <property type="molecule type" value="Genomic_DNA"/>
</dbReference>
<dbReference type="AlphaFoldDB" id="A0A1Y1CJU0"/>
<evidence type="ECO:0000313" key="2">
    <source>
        <dbReference type="EMBL" id="BAX80647.1"/>
    </source>
</evidence>
<dbReference type="Proteomes" id="UP000218267">
    <property type="component" value="Chromosome"/>
</dbReference>
<feature type="chain" id="PRO_5012982572" description="Outer membrane protein beta-barrel domain-containing protein" evidence="1">
    <location>
        <begin position="26"/>
        <end position="185"/>
    </location>
</feature>
<protein>
    <recommendedName>
        <fullName evidence="4">Outer membrane protein beta-barrel domain-containing protein</fullName>
    </recommendedName>
</protein>
<name>A0A1Y1CJU0_9BACT</name>
<reference evidence="3" key="2">
    <citation type="journal article" date="2020" name="Antonie Van Leeuwenhoek">
        <title>Labilibaculum antarcticum sp. nov., a novel facultative anaerobic, psychrotorelant bacterium isolated from marine sediment of Antarctica.</title>
        <authorList>
            <person name="Watanabe M."/>
            <person name="Kojima H."/>
            <person name="Fukui M."/>
        </authorList>
    </citation>
    <scope>NUCLEOTIDE SEQUENCE [LARGE SCALE GENOMIC DNA]</scope>
    <source>
        <strain evidence="3">SPP2</strain>
    </source>
</reference>